<sequence>TIDSKLGIIYFDMTDYAIAESTADYDTYTALEDTKLEMTKADTSFVAWRDYADSVGFLALATTYEDETYDLVFTKSGHTSVLATAKTAALAALTEFVRDQELVSCYEDAAGVL</sequence>
<accession>X1BNY4</accession>
<name>X1BNY4_9ZZZZ</name>
<proteinExistence type="predicted"/>
<protein>
    <submittedName>
        <fullName evidence="1">Uncharacterized protein</fullName>
    </submittedName>
</protein>
<comment type="caution">
    <text evidence="1">The sequence shown here is derived from an EMBL/GenBank/DDBJ whole genome shotgun (WGS) entry which is preliminary data.</text>
</comment>
<dbReference type="AlphaFoldDB" id="X1BNY4"/>
<evidence type="ECO:0000313" key="1">
    <source>
        <dbReference type="EMBL" id="GAG82902.1"/>
    </source>
</evidence>
<organism evidence="1">
    <name type="scientific">marine sediment metagenome</name>
    <dbReference type="NCBI Taxonomy" id="412755"/>
    <lineage>
        <taxon>unclassified sequences</taxon>
        <taxon>metagenomes</taxon>
        <taxon>ecological metagenomes</taxon>
    </lineage>
</organism>
<gene>
    <name evidence="1" type="ORF">S01H4_31765</name>
</gene>
<reference evidence="1" key="1">
    <citation type="journal article" date="2014" name="Front. Microbiol.">
        <title>High frequency of phylogenetically diverse reductive dehalogenase-homologous genes in deep subseafloor sedimentary metagenomes.</title>
        <authorList>
            <person name="Kawai M."/>
            <person name="Futagami T."/>
            <person name="Toyoda A."/>
            <person name="Takaki Y."/>
            <person name="Nishi S."/>
            <person name="Hori S."/>
            <person name="Arai W."/>
            <person name="Tsubouchi T."/>
            <person name="Morono Y."/>
            <person name="Uchiyama I."/>
            <person name="Ito T."/>
            <person name="Fujiyama A."/>
            <person name="Inagaki F."/>
            <person name="Takami H."/>
        </authorList>
    </citation>
    <scope>NUCLEOTIDE SEQUENCE</scope>
    <source>
        <strain evidence="1">Expedition CK06-06</strain>
    </source>
</reference>
<dbReference type="EMBL" id="BART01016532">
    <property type="protein sequence ID" value="GAG82902.1"/>
    <property type="molecule type" value="Genomic_DNA"/>
</dbReference>
<feature type="non-terminal residue" evidence="1">
    <location>
        <position position="1"/>
    </location>
</feature>